<dbReference type="InterPro" id="IPR003593">
    <property type="entry name" value="AAA+_ATPase"/>
</dbReference>
<dbReference type="InterPro" id="IPR003959">
    <property type="entry name" value="ATPase_AAA_core"/>
</dbReference>
<dbReference type="Pfam" id="PF00004">
    <property type="entry name" value="AAA"/>
    <property type="match status" value="1"/>
</dbReference>
<dbReference type="SMART" id="SM00382">
    <property type="entry name" value="AAA"/>
    <property type="match status" value="1"/>
</dbReference>
<dbReference type="InterPro" id="IPR041569">
    <property type="entry name" value="AAA_lid_3"/>
</dbReference>
<dbReference type="EMBL" id="SBIQ01000152">
    <property type="protein sequence ID" value="KAF7682945.1"/>
    <property type="molecule type" value="Genomic_DNA"/>
</dbReference>
<gene>
    <name evidence="3" type="primary">afg2</name>
    <name evidence="3" type="ORF">TCON_1839</name>
</gene>
<dbReference type="Gene3D" id="3.40.50.300">
    <property type="entry name" value="P-loop containing nucleotide triphosphate hydrolases"/>
    <property type="match status" value="1"/>
</dbReference>
<accession>A0ABQ7HXP5</accession>
<dbReference type="InterPro" id="IPR027417">
    <property type="entry name" value="P-loop_NTPase"/>
</dbReference>
<comment type="caution">
    <text evidence="3">The sequence shown here is derived from an EMBL/GenBank/DDBJ whole genome shotgun (WGS) entry which is preliminary data.</text>
</comment>
<dbReference type="InterPro" id="IPR003960">
    <property type="entry name" value="ATPase_AAA_CS"/>
</dbReference>
<dbReference type="PANTHER" id="PTHR23077">
    <property type="entry name" value="AAA-FAMILY ATPASE"/>
    <property type="match status" value="1"/>
</dbReference>
<evidence type="ECO:0000256" key="1">
    <source>
        <dbReference type="RuleBase" id="RU003651"/>
    </source>
</evidence>
<dbReference type="Gene3D" id="1.10.8.60">
    <property type="match status" value="1"/>
</dbReference>
<keyword evidence="1" id="KW-0547">Nucleotide-binding</keyword>
<dbReference type="PROSITE" id="PS00674">
    <property type="entry name" value="AAA"/>
    <property type="match status" value="1"/>
</dbReference>
<proteinExistence type="inferred from homology"/>
<dbReference type="Pfam" id="PF17862">
    <property type="entry name" value="AAA_lid_3"/>
    <property type="match status" value="1"/>
</dbReference>
<evidence type="ECO:0000313" key="4">
    <source>
        <dbReference type="Proteomes" id="UP001516464"/>
    </source>
</evidence>
<dbReference type="SUPFAM" id="SSF52540">
    <property type="entry name" value="P-loop containing nucleoside triphosphate hydrolases"/>
    <property type="match status" value="2"/>
</dbReference>
<dbReference type="InterPro" id="IPR050168">
    <property type="entry name" value="AAA_ATPase_domain"/>
</dbReference>
<name>A0ABQ7HXP5_9MICR</name>
<comment type="similarity">
    <text evidence="1">Belongs to the AAA ATPase family.</text>
</comment>
<organism evidence="3 4">
    <name type="scientific">Astathelohania contejeani</name>
    <dbReference type="NCBI Taxonomy" id="164912"/>
    <lineage>
        <taxon>Eukaryota</taxon>
        <taxon>Fungi</taxon>
        <taxon>Fungi incertae sedis</taxon>
        <taxon>Microsporidia</taxon>
        <taxon>Astathelohaniidae</taxon>
        <taxon>Astathelohania</taxon>
    </lineage>
</organism>
<evidence type="ECO:0000313" key="3">
    <source>
        <dbReference type="EMBL" id="KAF7682945.1"/>
    </source>
</evidence>
<reference evidence="3 4" key="1">
    <citation type="submission" date="2019-01" db="EMBL/GenBank/DDBJ databases">
        <title>Genomes sequencing and comparative genomics of infectious freshwater microsporidia, Cucumispora dikerogammari and Thelohania contejeani.</title>
        <authorList>
            <person name="Cormier A."/>
            <person name="Giraud I."/>
            <person name="Wattier R."/>
            <person name="Teixeira M."/>
            <person name="Grandjean F."/>
            <person name="Rigaud T."/>
            <person name="Cordaux R."/>
        </authorList>
    </citation>
    <scope>NUCLEOTIDE SEQUENCE [LARGE SCALE GENOMIC DNA]</scope>
    <source>
        <strain evidence="3">T1</strain>
        <tissue evidence="3">Spores</tissue>
    </source>
</reference>
<keyword evidence="4" id="KW-1185">Reference proteome</keyword>
<evidence type="ECO:0000259" key="2">
    <source>
        <dbReference type="SMART" id="SM00382"/>
    </source>
</evidence>
<keyword evidence="1" id="KW-0067">ATP-binding</keyword>
<protein>
    <submittedName>
        <fullName evidence="3">ATPase 2 protein</fullName>
    </submittedName>
</protein>
<dbReference type="Proteomes" id="UP001516464">
    <property type="component" value="Unassembled WGS sequence"/>
</dbReference>
<sequence length="590" mass="67946">MEFNVHLFQKECFKAQINPKNQINSDLVLIEDVDIPLRLEISPSVPFNKLHLCPKLAKLANIKNSIRLKPISTNEPVKMAEFVVIDRPIDRETIAFLLKMSYIKEGMVINQIRIEEIYPRADIHFMTAKTGFKNLQDAHLIKCVGFDKFTRLIQHSLFWGEEMIQKGLEPIQSVALMGKRGVGRTSFVRRMAYDLGVFIEEIDISQHATLPKPIISPCIFLLNGFSMEKHKNLVCQDSNQILKGFNRTIKFIRTEEEINTDLTIKIDLPDRNMRKALLEIHLEFLKLDLPKEDKYLFIDRSKGKTCKEIKSMLRDMIDWPNNKWNKFEDARNKIRLSDIGGYELTKQLVVEAVLWPILYEEKFKVHGIVPSRGILLYGPPGCSKTMLAKAISNESAISFFGISGPELVDSLVGQTSRNIRNVFEKARKHAPSVIFIDEIDSLAMRRSDTAHDNRVVSTLLVEMDGIRGKDRITVIGATNRPEMLDPALMRPGRFDKHIHVGLPDTEARKQILEKQLREADCNFEFLIESTKGMSGAEIVWICHESRMNALRRSIEEKEEFKIRKDDLIDSLEKINKERIIKQINELELGR</sequence>
<feature type="domain" description="AAA+ ATPase" evidence="2">
    <location>
        <begin position="370"/>
        <end position="504"/>
    </location>
</feature>